<dbReference type="GO" id="GO:0061598">
    <property type="term" value="F:molybdopterin adenylyltransferase activity"/>
    <property type="evidence" value="ECO:0007669"/>
    <property type="project" value="UniProtKB-UniRule"/>
</dbReference>
<comment type="pathway">
    <text evidence="1 5">Cofactor biosynthesis; molybdopterin biosynthesis.</text>
</comment>
<comment type="similarity">
    <text evidence="3">In the C-terminal section; belongs to the MoeA family.</text>
</comment>
<keyword evidence="5" id="KW-0479">Metal-binding</keyword>
<dbReference type="EMBL" id="JAVRRD010000001">
    <property type="protein sequence ID" value="KAK5065340.1"/>
    <property type="molecule type" value="Genomic_DNA"/>
</dbReference>
<dbReference type="GeneID" id="89969400"/>
<dbReference type="CDD" id="cd00887">
    <property type="entry name" value="MoeA"/>
    <property type="match status" value="1"/>
</dbReference>
<comment type="similarity">
    <text evidence="5">Belongs to the MoeA family.</text>
</comment>
<dbReference type="InterPro" id="IPR008284">
    <property type="entry name" value="MoCF_biosynth_CS"/>
</dbReference>
<protein>
    <recommendedName>
        <fullName evidence="6">MoaB/Mog domain-containing protein</fullName>
    </recommendedName>
</protein>
<dbReference type="GO" id="GO:0005524">
    <property type="term" value="F:ATP binding"/>
    <property type="evidence" value="ECO:0007669"/>
    <property type="project" value="UniProtKB-UniRule"/>
</dbReference>
<dbReference type="InterPro" id="IPR005111">
    <property type="entry name" value="MoeA_C_domain_IV"/>
</dbReference>
<keyword evidence="8" id="KW-1185">Reference proteome</keyword>
<proteinExistence type="inferred from homology"/>
<dbReference type="Proteomes" id="UP001358417">
    <property type="component" value="Unassembled WGS sequence"/>
</dbReference>
<evidence type="ECO:0000256" key="4">
    <source>
        <dbReference type="ARBA" id="ARBA00023150"/>
    </source>
</evidence>
<comment type="function">
    <text evidence="5">Catalyzes two steps in the biosynthesis of the molybdenum cofactor. In the first step, molybdopterin is adenylated. Subsequently, molybdate is inserted into adenylated molybdopterin and AMP is released.</text>
</comment>
<dbReference type="GO" id="GO:0006777">
    <property type="term" value="P:Mo-molybdopterin cofactor biosynthetic process"/>
    <property type="evidence" value="ECO:0007669"/>
    <property type="project" value="UniProtKB-UniRule"/>
</dbReference>
<dbReference type="PROSITE" id="PS01079">
    <property type="entry name" value="MOCF_BIOSYNTHESIS_2"/>
    <property type="match status" value="1"/>
</dbReference>
<comment type="caution">
    <text evidence="7">The sequence shown here is derived from an EMBL/GenBank/DDBJ whole genome shotgun (WGS) entry which is preliminary data.</text>
</comment>
<keyword evidence="5" id="KW-0500">Molybdenum</keyword>
<name>A0AAV9NWM5_9EURO</name>
<dbReference type="Gene3D" id="2.170.190.11">
    <property type="entry name" value="Molybdopterin biosynthesis moea protein, domain 3"/>
    <property type="match status" value="1"/>
</dbReference>
<keyword evidence="4 5" id="KW-0501">Molybdenum cofactor biosynthesis</keyword>
<dbReference type="Pfam" id="PF03453">
    <property type="entry name" value="MoeA_N"/>
    <property type="match status" value="1"/>
</dbReference>
<dbReference type="Pfam" id="PF03454">
    <property type="entry name" value="MoeA_C"/>
    <property type="match status" value="1"/>
</dbReference>
<dbReference type="SUPFAM" id="SSF53218">
    <property type="entry name" value="Molybdenum cofactor biosynthesis proteins"/>
    <property type="match status" value="1"/>
</dbReference>
<evidence type="ECO:0000256" key="2">
    <source>
        <dbReference type="ARBA" id="ARBA00007589"/>
    </source>
</evidence>
<feature type="domain" description="MoaB/Mog" evidence="6">
    <location>
        <begin position="286"/>
        <end position="451"/>
    </location>
</feature>
<evidence type="ECO:0000256" key="5">
    <source>
        <dbReference type="RuleBase" id="RU365090"/>
    </source>
</evidence>
<evidence type="ECO:0000259" key="6">
    <source>
        <dbReference type="SMART" id="SM00852"/>
    </source>
</evidence>
<dbReference type="GO" id="GO:0005829">
    <property type="term" value="C:cytosol"/>
    <property type="evidence" value="ECO:0007669"/>
    <property type="project" value="TreeGrafter"/>
</dbReference>
<evidence type="ECO:0000313" key="7">
    <source>
        <dbReference type="EMBL" id="KAK5065340.1"/>
    </source>
</evidence>
<comment type="catalytic activity">
    <reaction evidence="5">
        <text>molybdopterin + ATP + H(+) = adenylyl-molybdopterin + diphosphate</text>
        <dbReference type="Rhea" id="RHEA:31331"/>
        <dbReference type="ChEBI" id="CHEBI:15378"/>
        <dbReference type="ChEBI" id="CHEBI:30616"/>
        <dbReference type="ChEBI" id="CHEBI:33019"/>
        <dbReference type="ChEBI" id="CHEBI:58698"/>
        <dbReference type="ChEBI" id="CHEBI:62727"/>
    </reaction>
</comment>
<dbReference type="PANTHER" id="PTHR10192">
    <property type="entry name" value="MOLYBDOPTERIN BIOSYNTHESIS PROTEIN"/>
    <property type="match status" value="1"/>
</dbReference>
<keyword evidence="5" id="KW-0808">Transferase</keyword>
<dbReference type="InterPro" id="IPR038987">
    <property type="entry name" value="MoeA-like"/>
</dbReference>
<dbReference type="Gene3D" id="3.90.105.10">
    <property type="entry name" value="Molybdopterin biosynthesis moea protein, domain 2"/>
    <property type="match status" value="1"/>
</dbReference>
<comment type="similarity">
    <text evidence="2">In the N-terminal section; belongs to the MoaB/Mog family.</text>
</comment>
<dbReference type="PANTHER" id="PTHR10192:SF30">
    <property type="entry name" value="MOLYBDOPTERIN ADENYLYLTRANSFERASE"/>
    <property type="match status" value="1"/>
</dbReference>
<dbReference type="InterPro" id="IPR005110">
    <property type="entry name" value="MoeA_linker/N"/>
</dbReference>
<comment type="catalytic activity">
    <reaction evidence="5">
        <text>adenylyl-molybdopterin + molybdate = Mo-molybdopterin + AMP + H(+)</text>
        <dbReference type="Rhea" id="RHEA:35047"/>
        <dbReference type="ChEBI" id="CHEBI:15378"/>
        <dbReference type="ChEBI" id="CHEBI:36264"/>
        <dbReference type="ChEBI" id="CHEBI:62727"/>
        <dbReference type="ChEBI" id="CHEBI:71302"/>
        <dbReference type="ChEBI" id="CHEBI:456215"/>
    </reaction>
</comment>
<evidence type="ECO:0000256" key="3">
    <source>
        <dbReference type="ARBA" id="ARBA00008339"/>
    </source>
</evidence>
<dbReference type="RefSeq" id="XP_064712664.1">
    <property type="nucleotide sequence ID" value="XM_064844804.1"/>
</dbReference>
<dbReference type="GO" id="GO:0046872">
    <property type="term" value="F:metal ion binding"/>
    <property type="evidence" value="ECO:0007669"/>
    <property type="project" value="UniProtKB-UniRule"/>
</dbReference>
<dbReference type="InterPro" id="IPR036135">
    <property type="entry name" value="MoeA_linker/N_sf"/>
</dbReference>
<reference evidence="7 8" key="1">
    <citation type="submission" date="2023-08" db="EMBL/GenBank/DDBJ databases">
        <title>Black Yeasts Isolated from many extreme environments.</title>
        <authorList>
            <person name="Coleine C."/>
            <person name="Stajich J.E."/>
            <person name="Selbmann L."/>
        </authorList>
    </citation>
    <scope>NUCLEOTIDE SEQUENCE [LARGE SCALE GENOMIC DNA]</scope>
    <source>
        <strain evidence="7 8">CCFEE 5792</strain>
    </source>
</reference>
<dbReference type="InterPro" id="IPR001453">
    <property type="entry name" value="MoaB/Mog_dom"/>
</dbReference>
<dbReference type="SMART" id="SM00852">
    <property type="entry name" value="MoCF_biosynth"/>
    <property type="match status" value="1"/>
</dbReference>
<organism evidence="7 8">
    <name type="scientific">Exophiala bonariae</name>
    <dbReference type="NCBI Taxonomy" id="1690606"/>
    <lineage>
        <taxon>Eukaryota</taxon>
        <taxon>Fungi</taxon>
        <taxon>Dikarya</taxon>
        <taxon>Ascomycota</taxon>
        <taxon>Pezizomycotina</taxon>
        <taxon>Eurotiomycetes</taxon>
        <taxon>Chaetothyriomycetidae</taxon>
        <taxon>Chaetothyriales</taxon>
        <taxon>Herpotrichiellaceae</taxon>
        <taxon>Exophiala</taxon>
    </lineage>
</organism>
<comment type="cofactor">
    <cofactor evidence="5">
        <name>Mg(2+)</name>
        <dbReference type="ChEBI" id="CHEBI:18420"/>
    </cofactor>
</comment>
<accession>A0AAV9NWM5</accession>
<dbReference type="SUPFAM" id="SSF63882">
    <property type="entry name" value="MoeA N-terminal region -like"/>
    <property type="match status" value="1"/>
</dbReference>
<dbReference type="InterPro" id="IPR036425">
    <property type="entry name" value="MoaB/Mog-like_dom_sf"/>
</dbReference>
<gene>
    <name evidence="7" type="ORF">LTR84_001178</name>
</gene>
<evidence type="ECO:0000256" key="1">
    <source>
        <dbReference type="ARBA" id="ARBA00005046"/>
    </source>
</evidence>
<dbReference type="AlphaFoldDB" id="A0AAV9NWM5"/>
<sequence>MNKHDEGCCLIDTNSSSKHKTCTGIGSKAHTAPVTYEEALSRITSLAEQHRTRLIATGNDEHVDSRKVFPACHAVLPNDDCEKAILPVVAAVGQRSAQYVAAPYSIPTHDTSAMDGFAVSSESTLSASRTNPVRLRISYMIAAGDGLDTPIQSKAATKDITNHQTHIQSECIEIMTGARFPELSHPELDSVVKIEDVVVKRDPSDCNCCSAYIEVSAPVKIHQNRRFAGSDLAAGTLILEAGEMIEPKHVMSLASVGYRDVRVTTIKARKKSIQPDASVPKTLRVGVLSTGSELTDVYEHPLERRSRSHVVSSQTIPNSNGPYILSSLLRVSTSADVQYFGIAQDSEDVLEGKLRFAIEDSQMDVIITTGGVSRGKFDLIRPVIEQKLQAKVVFHGVKVRPGLPVLFALLERDRGVSRGNQKRSIAFFGLPGNPIATAMALRFFVVPYLAALGHAEFRGLSLRSEVRLQQIGVSGPCHAPLKRTQARSKPKHLTCFWLSRTQLPSKDQSQGRSEVEVLDDQASYKMASLLQANCWIEVPAGVESVSEGDIMVVHRL</sequence>
<dbReference type="InterPro" id="IPR036688">
    <property type="entry name" value="MoeA_C_domain_IV_sf"/>
</dbReference>
<dbReference type="Gene3D" id="3.40.980.10">
    <property type="entry name" value="MoaB/Mog-like domain"/>
    <property type="match status" value="1"/>
</dbReference>
<keyword evidence="5" id="KW-0460">Magnesium</keyword>
<dbReference type="SUPFAM" id="SSF63867">
    <property type="entry name" value="MoeA C-terminal domain-like"/>
    <property type="match status" value="1"/>
</dbReference>
<evidence type="ECO:0000313" key="8">
    <source>
        <dbReference type="Proteomes" id="UP001358417"/>
    </source>
</evidence>
<dbReference type="Gene3D" id="2.40.340.10">
    <property type="entry name" value="MoeA, C-terminal, domain IV"/>
    <property type="match status" value="1"/>
</dbReference>
<dbReference type="Pfam" id="PF00994">
    <property type="entry name" value="MoCF_biosynth"/>
    <property type="match status" value="1"/>
</dbReference>
<dbReference type="GO" id="GO:0061599">
    <property type="term" value="F:molybdopterin molybdotransferase activity"/>
    <property type="evidence" value="ECO:0007669"/>
    <property type="project" value="UniProtKB-UniRule"/>
</dbReference>